<dbReference type="GO" id="GO:0016020">
    <property type="term" value="C:membrane"/>
    <property type="evidence" value="ECO:0007669"/>
    <property type="project" value="UniProtKB-SubCell"/>
</dbReference>
<dbReference type="Pfam" id="PF00153">
    <property type="entry name" value="Mito_carr"/>
    <property type="match status" value="1"/>
</dbReference>
<feature type="repeat" description="Solcar" evidence="8">
    <location>
        <begin position="11"/>
        <end position="97"/>
    </location>
</feature>
<comment type="subcellular location">
    <subcellularLocation>
        <location evidence="1">Membrane</location>
        <topology evidence="1">Multi-pass membrane protein</topology>
    </subcellularLocation>
</comment>
<keyword evidence="5" id="KW-0677">Repeat</keyword>
<evidence type="ECO:0000256" key="4">
    <source>
        <dbReference type="ARBA" id="ARBA00022692"/>
    </source>
</evidence>
<evidence type="ECO:0000256" key="3">
    <source>
        <dbReference type="ARBA" id="ARBA00022448"/>
    </source>
</evidence>
<dbReference type="AlphaFoldDB" id="A0AAW0F306"/>
<dbReference type="EMBL" id="JAECZO010000788">
    <property type="protein sequence ID" value="KAK7199587.1"/>
    <property type="molecule type" value="Genomic_DNA"/>
</dbReference>
<keyword evidence="11" id="KW-1185">Reference proteome</keyword>
<dbReference type="InterPro" id="IPR018108">
    <property type="entry name" value="MCP_transmembrane"/>
</dbReference>
<comment type="similarity">
    <text evidence="2 9">Belongs to the mitochondrial carrier (TC 2.A.29) family.</text>
</comment>
<dbReference type="PANTHER" id="PTHR45667">
    <property type="entry name" value="S-ADENOSYLMETHIONINE MITOCHONDRIAL CARRIER PROTEIN"/>
    <property type="match status" value="1"/>
</dbReference>
<keyword evidence="3 9" id="KW-0813">Transport</keyword>
<dbReference type="Gene3D" id="1.50.40.10">
    <property type="entry name" value="Mitochondrial carrier domain"/>
    <property type="match status" value="1"/>
</dbReference>
<evidence type="ECO:0000313" key="11">
    <source>
        <dbReference type="Proteomes" id="UP001430356"/>
    </source>
</evidence>
<dbReference type="SUPFAM" id="SSF103506">
    <property type="entry name" value="Mitochondrial carrier"/>
    <property type="match status" value="1"/>
</dbReference>
<gene>
    <name evidence="10" type="ORF">NESM_000938400</name>
</gene>
<dbReference type="InterPro" id="IPR023395">
    <property type="entry name" value="MCP_dom_sf"/>
</dbReference>
<evidence type="ECO:0000256" key="7">
    <source>
        <dbReference type="ARBA" id="ARBA00023136"/>
    </source>
</evidence>
<evidence type="ECO:0000256" key="1">
    <source>
        <dbReference type="ARBA" id="ARBA00004141"/>
    </source>
</evidence>
<evidence type="ECO:0000313" key="10">
    <source>
        <dbReference type="EMBL" id="KAK7199587.1"/>
    </source>
</evidence>
<name>A0AAW0F306_9TRYP</name>
<evidence type="ECO:0000256" key="8">
    <source>
        <dbReference type="PROSITE-ProRule" id="PRU00282"/>
    </source>
</evidence>
<accession>A0AAW0F306</accession>
<keyword evidence="6" id="KW-1133">Transmembrane helix</keyword>
<organism evidence="10 11">
    <name type="scientific">Novymonas esmeraldas</name>
    <dbReference type="NCBI Taxonomy" id="1808958"/>
    <lineage>
        <taxon>Eukaryota</taxon>
        <taxon>Discoba</taxon>
        <taxon>Euglenozoa</taxon>
        <taxon>Kinetoplastea</taxon>
        <taxon>Metakinetoplastina</taxon>
        <taxon>Trypanosomatida</taxon>
        <taxon>Trypanosomatidae</taxon>
        <taxon>Novymonas</taxon>
    </lineage>
</organism>
<comment type="caution">
    <text evidence="10">The sequence shown here is derived from an EMBL/GenBank/DDBJ whole genome shotgun (WGS) entry which is preliminary data.</text>
</comment>
<sequence length="109" mass="11972">MTPAGGSVDDLSLGETVLCGGVSGLAHSLLLYPVDLLKTRIQTEPSHYRRLSFAQVVRMHYHECGLRGFYRGFGLVAVFSFPSSALAFTTYQSVAHALTPRPRRHHGDL</sequence>
<evidence type="ECO:0000256" key="5">
    <source>
        <dbReference type="ARBA" id="ARBA00022737"/>
    </source>
</evidence>
<evidence type="ECO:0000256" key="2">
    <source>
        <dbReference type="ARBA" id="ARBA00006375"/>
    </source>
</evidence>
<dbReference type="PROSITE" id="PS50920">
    <property type="entry name" value="SOLCAR"/>
    <property type="match status" value="1"/>
</dbReference>
<protein>
    <submittedName>
        <fullName evidence="10">Mitochondrial carrier protein</fullName>
    </submittedName>
</protein>
<dbReference type="Proteomes" id="UP001430356">
    <property type="component" value="Unassembled WGS sequence"/>
</dbReference>
<proteinExistence type="inferred from homology"/>
<keyword evidence="7 8" id="KW-0472">Membrane</keyword>
<keyword evidence="4 8" id="KW-0812">Transmembrane</keyword>
<evidence type="ECO:0000256" key="9">
    <source>
        <dbReference type="RuleBase" id="RU000488"/>
    </source>
</evidence>
<evidence type="ECO:0000256" key="6">
    <source>
        <dbReference type="ARBA" id="ARBA00022989"/>
    </source>
</evidence>
<reference evidence="10 11" key="1">
    <citation type="journal article" date="2021" name="MBio">
        <title>A New Model Trypanosomatid, Novymonas esmeraldas: Genomic Perception of Its 'Candidatus Pandoraea novymonadis' Endosymbiont.</title>
        <authorList>
            <person name="Zakharova A."/>
            <person name="Saura A."/>
            <person name="Butenko A."/>
            <person name="Podesvova L."/>
            <person name="Warmusova S."/>
            <person name="Kostygov A.Y."/>
            <person name="Nenarokova A."/>
            <person name="Lukes J."/>
            <person name="Opperdoes F.R."/>
            <person name="Yurchenko V."/>
        </authorList>
    </citation>
    <scope>NUCLEOTIDE SEQUENCE [LARGE SCALE GENOMIC DNA]</scope>
    <source>
        <strain evidence="10 11">E262AT.01</strain>
    </source>
</reference>